<dbReference type="EMBL" id="AFBI03000149">
    <property type="protein sequence ID" value="EJW01486.1"/>
    <property type="molecule type" value="Genomic_DNA"/>
</dbReference>
<evidence type="ECO:0000313" key="1">
    <source>
        <dbReference type="EMBL" id="EJW01486.1"/>
    </source>
</evidence>
<name>J9D0T9_EDHAE</name>
<sequence>MQKTQEKKSVQSIDNIFSAIKYQANNDILSMKSYIEKISFLKNVLIVKICKVYSQDFYPSLKIFAIKEIALSKSKKGNDNQQCQDSNRALYSLFFPIKNNLEDKKNKKLHFFVCLEESSYEWFFPNEKCENFIFNELNSESSNGFFSDKEILLNVLNQLKIVLRNLFAQENNNHNPKKVIISSSNTSKHIYYVNHKKIQEKQTKFSPEKPSSIMNLETKDSVLENGKIISNDITIDKFAVVDNIFFFIFSREKISYAHNSNFFKNNKIDADFLLRLNINYSKYHLMYQKICETYNFYYILMVNYENIQYRLHKKYDMKNIVIGSNETIELTHIKHWKIFLLNYCTKSPLFLLLMGGIENFICECYFNCDNEIYKILKENENYFLPKNRFYTSMFLYFLFFFLR</sequence>
<dbReference type="AlphaFoldDB" id="J9D0T9"/>
<comment type="caution">
    <text evidence="1">The sequence shown here is derived from an EMBL/GenBank/DDBJ whole genome shotgun (WGS) entry which is preliminary data.</text>
</comment>
<dbReference type="InParanoid" id="J9D0T9"/>
<organism evidence="1 2">
    <name type="scientific">Edhazardia aedis (strain USNM 41457)</name>
    <name type="common">Microsporidian parasite</name>
    <dbReference type="NCBI Taxonomy" id="1003232"/>
    <lineage>
        <taxon>Eukaryota</taxon>
        <taxon>Fungi</taxon>
        <taxon>Fungi incertae sedis</taxon>
        <taxon>Microsporidia</taxon>
        <taxon>Edhazardia</taxon>
    </lineage>
</organism>
<protein>
    <submittedName>
        <fullName evidence="1">Uncharacterized protein</fullName>
    </submittedName>
</protein>
<reference evidence="2" key="2">
    <citation type="submission" date="2015-07" db="EMBL/GenBank/DDBJ databases">
        <title>Contrasting host-pathogen interactions and genome evolution in two generalist and specialist microsporidian pathogens of mosquitoes.</title>
        <authorList>
            <consortium name="The Broad Institute Genomics Platform"/>
            <consortium name="The Broad Institute Genome Sequencing Center for Infectious Disease"/>
            <person name="Cuomo C.A."/>
            <person name="Sanscrainte N.D."/>
            <person name="Goldberg J.M."/>
            <person name="Heiman D."/>
            <person name="Young S."/>
            <person name="Zeng Q."/>
            <person name="Becnel J.J."/>
            <person name="Birren B.W."/>
        </authorList>
    </citation>
    <scope>NUCLEOTIDE SEQUENCE [LARGE SCALE GENOMIC DNA]</scope>
    <source>
        <strain evidence="2">USNM 41457</strain>
    </source>
</reference>
<reference evidence="1 2" key="1">
    <citation type="submission" date="2011-08" db="EMBL/GenBank/DDBJ databases">
        <authorList>
            <person name="Liu Z.J."/>
            <person name="Shi F.L."/>
            <person name="Lu J.Q."/>
            <person name="Li M."/>
            <person name="Wang Z.L."/>
        </authorList>
    </citation>
    <scope>NUCLEOTIDE SEQUENCE [LARGE SCALE GENOMIC DNA]</scope>
    <source>
        <strain evidence="1 2">USNM 41457</strain>
    </source>
</reference>
<gene>
    <name evidence="1" type="ORF">EDEG_03927</name>
</gene>
<dbReference type="Proteomes" id="UP000003163">
    <property type="component" value="Unassembled WGS sequence"/>
</dbReference>
<proteinExistence type="predicted"/>
<dbReference type="VEuPathDB" id="MicrosporidiaDB:EDEG_03927"/>
<evidence type="ECO:0000313" key="2">
    <source>
        <dbReference type="Proteomes" id="UP000003163"/>
    </source>
</evidence>
<accession>J9D0T9</accession>
<keyword evidence="2" id="KW-1185">Reference proteome</keyword>
<dbReference type="HOGENOM" id="CLU_683396_0_0_1"/>